<evidence type="ECO:0000313" key="2">
    <source>
        <dbReference type="Proteomes" id="UP001320119"/>
    </source>
</evidence>
<evidence type="ECO:0000313" key="1">
    <source>
        <dbReference type="EMBL" id="BCD99520.1"/>
    </source>
</evidence>
<reference evidence="1 2" key="1">
    <citation type="journal article" date="2022" name="IScience">
        <title>An ultrasensitive nanofiber-based assay for enzymatic hydrolysis and deep-sea microbial degradation of cellulose.</title>
        <authorList>
            <person name="Tsudome M."/>
            <person name="Tachioka M."/>
            <person name="Miyazaki M."/>
            <person name="Uchimura K."/>
            <person name="Tsuda M."/>
            <person name="Takaki Y."/>
            <person name="Deguchi S."/>
        </authorList>
    </citation>
    <scope>NUCLEOTIDE SEQUENCE [LARGE SCALE GENOMIC DNA]</scope>
    <source>
        <strain evidence="1 2">GE09</strain>
    </source>
</reference>
<gene>
    <name evidence="1" type="ORF">MARGE09_P3722</name>
</gene>
<dbReference type="EMBL" id="AP023086">
    <property type="protein sequence ID" value="BCD99520.1"/>
    <property type="molecule type" value="Genomic_DNA"/>
</dbReference>
<name>A0AAN1WL04_9GAMM</name>
<dbReference type="RefSeq" id="WP_236984787.1">
    <property type="nucleotide sequence ID" value="NZ_AP023086.1"/>
</dbReference>
<dbReference type="AlphaFoldDB" id="A0AAN1WL04"/>
<dbReference type="Proteomes" id="UP001320119">
    <property type="component" value="Chromosome"/>
</dbReference>
<protein>
    <submittedName>
        <fullName evidence="1">Uncharacterized protein</fullName>
    </submittedName>
</protein>
<organism evidence="1 2">
    <name type="scientific">Marinagarivorans cellulosilyticus</name>
    <dbReference type="NCBI Taxonomy" id="2721545"/>
    <lineage>
        <taxon>Bacteria</taxon>
        <taxon>Pseudomonadati</taxon>
        <taxon>Pseudomonadota</taxon>
        <taxon>Gammaproteobacteria</taxon>
        <taxon>Cellvibrionales</taxon>
        <taxon>Cellvibrionaceae</taxon>
        <taxon>Marinagarivorans</taxon>
    </lineage>
</organism>
<accession>A0AAN1WL04</accession>
<sequence>MLDTSSPKTIRREIIIAGKSAGKPVSITPTAEPVYHEMVKLARRGNYWAGLCVNGVHSLVNGRLHQNNIFVKPGPALRNGHEEFVMILPGCKVTVEKLANDGFKVLDFKADLDYFELQKRGDAPGLYRADKRGVSWDADFVKSGLTLAKENRLVAIGDANHDEPKTAAGEIAPRLANSPISGGATYVDSGGFDFHYTPNLGSLGGLKNYQQAIKPNNNKDLYGSALLLAKTMHDARKVNGVRWISEFGGSAVLTQAMTILAAQGVKLDNHYVFLYRPTSAPHKALEAAHAVGLKLDRKFSSAHMFDVVANQGQLRVILDRLKHESDYSAFKAGADIIAQGKSIQGLGATLATVAGGVGVSMVAPAAALPFLTALGAAAAAAGKVLGGAAVGAKVVEAKMPAFYDRVKSKF</sequence>
<proteinExistence type="predicted"/>
<keyword evidence="2" id="KW-1185">Reference proteome</keyword>
<dbReference type="KEGG" id="marq:MARGE09_P3722"/>